<dbReference type="InterPro" id="IPR043733">
    <property type="entry name" value="DUF5677"/>
</dbReference>
<dbReference type="EMBL" id="CP013243">
    <property type="protein sequence ID" value="APH14252.1"/>
    <property type="molecule type" value="Genomic_DNA"/>
</dbReference>
<name>A0A1L3NDQ5_CLOSG</name>
<dbReference type="RefSeq" id="WP_072587195.1">
    <property type="nucleotide sequence ID" value="NZ_CP013243.1"/>
</dbReference>
<sequence>MDKIASKYLYEMNEIQEQFLDGNGNIKEEYKGKIQDKFNEVTLNYINEMRVDIENGYNPKNEKYKKELVNLKILWNLLDDFGFEYSRILFNEISEENWRAHAKTRLFMMFVKSLGEIIYLLEGGYSSCALGRIRYIYELGVYLEIINKNSQDISRKFLQFSNSNRIKLAKELENQRLKKKAVKDFKKLKIYTDIWDPYGWAKDIFPNEKITFRKLAKTTTLCEYYSIYTFSSWSIHADIYGSANNIDLYPSENDGTWVTTPSIVGTDIVIIHLLLFINKITINYFTVENECIKIFVSLVNSKLIDNILDTLKDK</sequence>
<dbReference type="Pfam" id="PF18928">
    <property type="entry name" value="DUF5677"/>
    <property type="match status" value="1"/>
</dbReference>
<accession>A0A1L3NDQ5</accession>
<proteinExistence type="predicted"/>
<protein>
    <submittedName>
        <fullName evidence="1">Uncharacterized protein</fullName>
    </submittedName>
</protein>
<evidence type="ECO:0000313" key="1">
    <source>
        <dbReference type="EMBL" id="APH14252.1"/>
    </source>
</evidence>
<dbReference type="Proteomes" id="UP000182204">
    <property type="component" value="Chromosome"/>
</dbReference>
<dbReference type="AlphaFoldDB" id="A0A1L3NDQ5"/>
<gene>
    <name evidence="1" type="ORF">NPD5_4189</name>
</gene>
<evidence type="ECO:0000313" key="2">
    <source>
        <dbReference type="Proteomes" id="UP000182204"/>
    </source>
</evidence>
<reference evidence="1 2" key="1">
    <citation type="submission" date="2015-11" db="EMBL/GenBank/DDBJ databases">
        <authorList>
            <person name="Hill K.K."/>
            <person name="Shirey T.B."/>
            <person name="Raphael B."/>
            <person name="Daligault H.E."/>
            <person name="Davenport K.W."/>
            <person name="Bruce D.C."/>
            <person name="Foley B.T."/>
            <person name="Johnson S.L."/>
        </authorList>
    </citation>
    <scope>NUCLEOTIDE SEQUENCE [LARGE SCALE GENOMIC DNA]</scope>
    <source>
        <strain evidence="1 2">CDC_1632</strain>
    </source>
</reference>
<organism evidence="1 2">
    <name type="scientific">Clostridium sporogenes</name>
    <dbReference type="NCBI Taxonomy" id="1509"/>
    <lineage>
        <taxon>Bacteria</taxon>
        <taxon>Bacillati</taxon>
        <taxon>Bacillota</taxon>
        <taxon>Clostridia</taxon>
        <taxon>Eubacteriales</taxon>
        <taxon>Clostridiaceae</taxon>
        <taxon>Clostridium</taxon>
    </lineage>
</organism>